<dbReference type="InterPro" id="IPR002560">
    <property type="entry name" value="Transposase_DDE"/>
</dbReference>
<dbReference type="Pfam" id="PF01610">
    <property type="entry name" value="DDE_Tnp_ISL3"/>
    <property type="match status" value="1"/>
</dbReference>
<name>A0A516KLH0_9BACI</name>
<dbReference type="Proteomes" id="UP000315215">
    <property type="component" value="Chromosome"/>
</dbReference>
<evidence type="ECO:0000313" key="3">
    <source>
        <dbReference type="Proteomes" id="UP000315215"/>
    </source>
</evidence>
<reference evidence="2 3" key="1">
    <citation type="submission" date="2019-07" db="EMBL/GenBank/DDBJ databases">
        <authorList>
            <person name="Li J."/>
        </authorList>
    </citation>
    <scope>NUCLEOTIDE SEQUENCE [LARGE SCALE GENOMIC DNA]</scope>
    <source>
        <strain evidence="2 3">TKL69</strain>
    </source>
</reference>
<accession>A0A516KLH0</accession>
<dbReference type="OrthoDB" id="6197054at2"/>
<sequence>MGKPIIIAGRFHFCRYIYCGLDRVRIRVQQTFHDCDRMKCKRMKHVFHEAKGELKKESYGI</sequence>
<protein>
    <submittedName>
        <fullName evidence="2">Transposase</fullName>
    </submittedName>
</protein>
<proteinExistence type="predicted"/>
<dbReference type="EMBL" id="CP041666">
    <property type="protein sequence ID" value="QDP42235.1"/>
    <property type="molecule type" value="Genomic_DNA"/>
</dbReference>
<gene>
    <name evidence="2" type="ORF">FN924_16260</name>
</gene>
<evidence type="ECO:0000313" key="2">
    <source>
        <dbReference type="EMBL" id="QDP42235.1"/>
    </source>
</evidence>
<evidence type="ECO:0000259" key="1">
    <source>
        <dbReference type="Pfam" id="PF01610"/>
    </source>
</evidence>
<feature type="domain" description="Transposase IS204/IS1001/IS1096/IS1165 DDE" evidence="1">
    <location>
        <begin position="2"/>
        <end position="58"/>
    </location>
</feature>
<dbReference type="AlphaFoldDB" id="A0A516KLH0"/>
<dbReference type="RefSeq" id="WP_143897262.1">
    <property type="nucleotide sequence ID" value="NZ_CP041666.1"/>
</dbReference>
<dbReference type="KEGG" id="aqt:FN924_16260"/>
<keyword evidence="3" id="KW-1185">Reference proteome</keyword>
<organism evidence="2 3">
    <name type="scientific">Radiobacillus deserti</name>
    <dbReference type="NCBI Taxonomy" id="2594883"/>
    <lineage>
        <taxon>Bacteria</taxon>
        <taxon>Bacillati</taxon>
        <taxon>Bacillota</taxon>
        <taxon>Bacilli</taxon>
        <taxon>Bacillales</taxon>
        <taxon>Bacillaceae</taxon>
        <taxon>Radiobacillus</taxon>
    </lineage>
</organism>